<reference evidence="4" key="3">
    <citation type="submission" date="2025-09" db="UniProtKB">
        <authorList>
            <consortium name="Ensembl"/>
        </authorList>
    </citation>
    <scope>IDENTIFICATION</scope>
</reference>
<evidence type="ECO:0000259" key="3">
    <source>
        <dbReference type="PROSITE" id="PS51433"/>
    </source>
</evidence>
<keyword evidence="5" id="KW-1185">Reference proteome</keyword>
<dbReference type="GO" id="GO:0043565">
    <property type="term" value="F:sequence-specific DNA binding"/>
    <property type="evidence" value="ECO:0007669"/>
    <property type="project" value="InterPro"/>
</dbReference>
<evidence type="ECO:0000256" key="2">
    <source>
        <dbReference type="ARBA" id="ARBA00023125"/>
    </source>
</evidence>
<comment type="similarity">
    <text evidence="1">Belongs to the ETS family.</text>
</comment>
<dbReference type="InterPro" id="IPR013761">
    <property type="entry name" value="SAM/pointed_sf"/>
</dbReference>
<protein>
    <submittedName>
        <fullName evidence="4">ETS proto-onco 1, transcription factor</fullName>
    </submittedName>
</protein>
<dbReference type="SUPFAM" id="SSF47769">
    <property type="entry name" value="SAM/Pointed domain"/>
    <property type="match status" value="1"/>
</dbReference>
<sequence>SATNVDWDPVYCIVSDCCLLFISADVDFSDVPLLTPGSREMMSQALRATFSGFTKEQQRLGMPRDPRHWSESQVGQWLLWTVNEFSLKSVDLRRFRMAGVSLCALGKECFLDLAPDFVGDILWEHLEMMQRDVRHFPVNGLMSTFQESRFTYDYVANYGTERTQCILPSDNSEPGFITESYQTLLPTTCEDLLSIKIVNGHSTGPLGPKQGDYLTIKQEVVSHDMCMGHVIRGKTTVMDFFEQKEHVLCCWDPSDCHQKKIFKGK</sequence>
<dbReference type="STRING" id="62062.ENSHHUP00000049207"/>
<dbReference type="Gene3D" id="1.10.150.50">
    <property type="entry name" value="Transcription Factor, Ets-1"/>
    <property type="match status" value="1"/>
</dbReference>
<organism evidence="4 5">
    <name type="scientific">Hucho hucho</name>
    <name type="common">huchen</name>
    <dbReference type="NCBI Taxonomy" id="62062"/>
    <lineage>
        <taxon>Eukaryota</taxon>
        <taxon>Metazoa</taxon>
        <taxon>Chordata</taxon>
        <taxon>Craniata</taxon>
        <taxon>Vertebrata</taxon>
        <taxon>Euteleostomi</taxon>
        <taxon>Actinopterygii</taxon>
        <taxon>Neopterygii</taxon>
        <taxon>Teleostei</taxon>
        <taxon>Protacanthopterygii</taxon>
        <taxon>Salmoniformes</taxon>
        <taxon>Salmonidae</taxon>
        <taxon>Salmoninae</taxon>
        <taxon>Hucho</taxon>
    </lineage>
</organism>
<feature type="domain" description="PNT" evidence="3">
    <location>
        <begin position="48"/>
        <end position="133"/>
    </location>
</feature>
<dbReference type="Proteomes" id="UP000314982">
    <property type="component" value="Unassembled WGS sequence"/>
</dbReference>
<dbReference type="FunFam" id="1.10.150.50:FF:000014">
    <property type="entry name" value="Protein c-ets-1 isoform 1"/>
    <property type="match status" value="1"/>
</dbReference>
<dbReference type="AlphaFoldDB" id="A0A4W5NE35"/>
<dbReference type="SMART" id="SM00251">
    <property type="entry name" value="SAM_PNT"/>
    <property type="match status" value="1"/>
</dbReference>
<dbReference type="Pfam" id="PF02198">
    <property type="entry name" value="SAM_PNT"/>
    <property type="match status" value="1"/>
</dbReference>
<reference evidence="5" key="1">
    <citation type="submission" date="2018-06" db="EMBL/GenBank/DDBJ databases">
        <title>Genome assembly of Danube salmon.</title>
        <authorList>
            <person name="Macqueen D.J."/>
            <person name="Gundappa M.K."/>
        </authorList>
    </citation>
    <scope>NUCLEOTIDE SEQUENCE [LARGE SCALE GENOMIC DNA]</scope>
</reference>
<proteinExistence type="inferred from homology"/>
<evidence type="ECO:0000313" key="4">
    <source>
        <dbReference type="Ensembl" id="ENSHHUP00000049207.1"/>
    </source>
</evidence>
<evidence type="ECO:0000313" key="5">
    <source>
        <dbReference type="Proteomes" id="UP000314982"/>
    </source>
</evidence>
<dbReference type="GeneTree" id="ENSGT00940000159519"/>
<dbReference type="PROSITE" id="PS51433">
    <property type="entry name" value="PNT"/>
    <property type="match status" value="1"/>
</dbReference>
<keyword evidence="2" id="KW-0238">DNA-binding</keyword>
<evidence type="ECO:0000256" key="1">
    <source>
        <dbReference type="ARBA" id="ARBA00005562"/>
    </source>
</evidence>
<dbReference type="InterPro" id="IPR003118">
    <property type="entry name" value="Pointed_dom"/>
</dbReference>
<dbReference type="InterPro" id="IPR045688">
    <property type="entry name" value="Ets1_N_flank"/>
</dbReference>
<dbReference type="Ensembl" id="ENSHHUT00000050987.1">
    <property type="protein sequence ID" value="ENSHHUP00000049207.1"/>
    <property type="gene ID" value="ENSHHUG00000029812.1"/>
</dbReference>
<name>A0A4W5NE35_9TELE</name>
<accession>A0A4W5NE35</accession>
<reference evidence="4" key="2">
    <citation type="submission" date="2025-08" db="UniProtKB">
        <authorList>
            <consortium name="Ensembl"/>
        </authorList>
    </citation>
    <scope>IDENTIFICATION</scope>
</reference>
<dbReference type="Pfam" id="PF19525">
    <property type="entry name" value="Ets1_N_flank"/>
    <property type="match status" value="1"/>
</dbReference>